<name>A0A7H0LFQ4_9SPHN</name>
<dbReference type="CDD" id="cd02440">
    <property type="entry name" value="AdoMet_MTases"/>
    <property type="match status" value="2"/>
</dbReference>
<dbReference type="InterPro" id="IPR029063">
    <property type="entry name" value="SAM-dependent_MTases_sf"/>
</dbReference>
<dbReference type="SUPFAM" id="SSF53335">
    <property type="entry name" value="S-adenosyl-L-methionine-dependent methyltransferases"/>
    <property type="match status" value="2"/>
</dbReference>
<evidence type="ECO:0000259" key="5">
    <source>
        <dbReference type="Pfam" id="PF08100"/>
    </source>
</evidence>
<keyword evidence="3" id="KW-0949">S-adenosyl-L-methionine</keyword>
<feature type="domain" description="O-methyltransferase C-terminal" evidence="4">
    <location>
        <begin position="517"/>
        <end position="672"/>
    </location>
</feature>
<dbReference type="PANTHER" id="PTHR43712:SF2">
    <property type="entry name" value="O-METHYLTRANSFERASE CICE"/>
    <property type="match status" value="1"/>
</dbReference>
<dbReference type="GO" id="GO:0046983">
    <property type="term" value="F:protein dimerization activity"/>
    <property type="evidence" value="ECO:0007669"/>
    <property type="project" value="InterPro"/>
</dbReference>
<evidence type="ECO:0000313" key="7">
    <source>
        <dbReference type="Proteomes" id="UP000516148"/>
    </source>
</evidence>
<dbReference type="InterPro" id="IPR001077">
    <property type="entry name" value="COMT_C"/>
</dbReference>
<evidence type="ECO:0000256" key="2">
    <source>
        <dbReference type="ARBA" id="ARBA00022679"/>
    </source>
</evidence>
<accession>A0A7H0LFQ4</accession>
<protein>
    <submittedName>
        <fullName evidence="6">Methyltransferase domain-containing protein</fullName>
    </submittedName>
</protein>
<dbReference type="InterPro" id="IPR016461">
    <property type="entry name" value="COMT-like"/>
</dbReference>
<dbReference type="RefSeq" id="WP_187760835.1">
    <property type="nucleotide sequence ID" value="NZ_CP061038.1"/>
</dbReference>
<dbReference type="InterPro" id="IPR012967">
    <property type="entry name" value="COMT_dimerisation"/>
</dbReference>
<dbReference type="Gene3D" id="1.10.10.10">
    <property type="entry name" value="Winged helix-like DNA-binding domain superfamily/Winged helix DNA-binding domain"/>
    <property type="match status" value="2"/>
</dbReference>
<dbReference type="Proteomes" id="UP000516148">
    <property type="component" value="Chromosome"/>
</dbReference>
<dbReference type="SUPFAM" id="SSF46785">
    <property type="entry name" value="Winged helix' DNA-binding domain"/>
    <property type="match status" value="1"/>
</dbReference>
<sequence length="695" mass="74509">MTRTKATVPAVGYAPAWNPELDPLASAIREMACSFRPSGVLFAAAQTGLFAALMPDGLTAVEAGRATGMAETSARLLLNGLVSLNLAVHDGVQYRPLPALNDAVLMRGFLAEARAHHREAAAWLRTAAFLRGLEDVPIAYRRELLDGRMAERPGIRAMNRQLAQVVLDRMGALASQARRVLDIGGGDGDFCEALLACNADARVEILDLAGGIGMCQRFATGPDADRVTLRIDDARTATTDTRYDLIIINELLELFPQAEKRAIVERAVAALAPGGRVAIVKFALDRDGVQPAGAALFSVRMTLKSDGAYLESDDEVAALLSACGCDAIERLDIAGIKSVILGRRPGAAGILRERDGMSETRATAGELALWRELISVATSFRLAGVLFAAAELDLFSHIPPQGGSAAEIAERIGTSTVGAEVLMNALAAIGIIHKEAGCFAIHDDVRALLARGPRCILPEILQFRAENEIWLQLGDIMRSPGARPEAARIMESAHLPEYLTSVAMANQPAADLLVERIAPLLEHARRVLDLGGGSGTFSDRLLSVAPQLQVTLFDRPEVIGQNGPRFVDQIRAGQIVLESGDALDFTLPERFDLVLVSDLLHYFSRDEKRRILANARQALAPGGTLIISKFRLDESGASPPAAALISLKVHLQRPEAYLEEDREAAALLRELGLEAVTVETLDEAKSVVRGRAALS</sequence>
<dbReference type="EMBL" id="CP061038">
    <property type="protein sequence ID" value="QNQ08507.1"/>
    <property type="molecule type" value="Genomic_DNA"/>
</dbReference>
<proteinExistence type="predicted"/>
<dbReference type="Pfam" id="PF00891">
    <property type="entry name" value="Methyltransf_2"/>
    <property type="match status" value="1"/>
</dbReference>
<keyword evidence="2 6" id="KW-0808">Transferase</keyword>
<evidence type="ECO:0000256" key="1">
    <source>
        <dbReference type="ARBA" id="ARBA00022603"/>
    </source>
</evidence>
<dbReference type="GO" id="GO:0008171">
    <property type="term" value="F:O-methyltransferase activity"/>
    <property type="evidence" value="ECO:0007669"/>
    <property type="project" value="InterPro"/>
</dbReference>
<keyword evidence="1 6" id="KW-0489">Methyltransferase</keyword>
<dbReference type="InterPro" id="IPR036388">
    <property type="entry name" value="WH-like_DNA-bd_sf"/>
</dbReference>
<organism evidence="6 7">
    <name type="scientific">Sphingomonas alpina</name>
    <dbReference type="NCBI Taxonomy" id="653931"/>
    <lineage>
        <taxon>Bacteria</taxon>
        <taxon>Pseudomonadati</taxon>
        <taxon>Pseudomonadota</taxon>
        <taxon>Alphaproteobacteria</taxon>
        <taxon>Sphingomonadales</taxon>
        <taxon>Sphingomonadaceae</taxon>
        <taxon>Sphingomonas</taxon>
    </lineage>
</organism>
<dbReference type="PANTHER" id="PTHR43712">
    <property type="entry name" value="PUTATIVE (AFU_ORTHOLOGUE AFUA_4G14580)-RELATED"/>
    <property type="match status" value="1"/>
</dbReference>
<reference evidence="6 7" key="1">
    <citation type="submission" date="2020-09" db="EMBL/GenBank/DDBJ databases">
        <title>Sphingomonas sp., a new species isolated from pork steak.</title>
        <authorList>
            <person name="Heidler von Heilborn D."/>
        </authorList>
    </citation>
    <scope>NUCLEOTIDE SEQUENCE [LARGE SCALE GENOMIC DNA]</scope>
    <source>
        <strain evidence="7">S8-3T</strain>
    </source>
</reference>
<evidence type="ECO:0000313" key="6">
    <source>
        <dbReference type="EMBL" id="QNQ08507.1"/>
    </source>
</evidence>
<dbReference type="InterPro" id="IPR036390">
    <property type="entry name" value="WH_DNA-bd_sf"/>
</dbReference>
<dbReference type="PROSITE" id="PS51683">
    <property type="entry name" value="SAM_OMT_II"/>
    <property type="match status" value="1"/>
</dbReference>
<dbReference type="Pfam" id="PF13489">
    <property type="entry name" value="Methyltransf_23"/>
    <property type="match status" value="1"/>
</dbReference>
<evidence type="ECO:0000256" key="3">
    <source>
        <dbReference type="ARBA" id="ARBA00022691"/>
    </source>
</evidence>
<dbReference type="Pfam" id="PF08100">
    <property type="entry name" value="Dimerisation"/>
    <property type="match status" value="1"/>
</dbReference>
<dbReference type="AlphaFoldDB" id="A0A7H0LFQ4"/>
<dbReference type="Gene3D" id="3.40.50.150">
    <property type="entry name" value="Vaccinia Virus protein VP39"/>
    <property type="match status" value="2"/>
</dbReference>
<dbReference type="KEGG" id="spap:H3Z74_17390"/>
<dbReference type="GO" id="GO:0032259">
    <property type="term" value="P:methylation"/>
    <property type="evidence" value="ECO:0007669"/>
    <property type="project" value="UniProtKB-KW"/>
</dbReference>
<evidence type="ECO:0000259" key="4">
    <source>
        <dbReference type="Pfam" id="PF00891"/>
    </source>
</evidence>
<feature type="domain" description="O-methyltransferase dimerisation" evidence="5">
    <location>
        <begin position="376"/>
        <end position="435"/>
    </location>
</feature>
<keyword evidence="7" id="KW-1185">Reference proteome</keyword>
<gene>
    <name evidence="6" type="ORF">H3Z74_17390</name>
</gene>